<dbReference type="AlphaFoldDB" id="A0A4V1KJK0"/>
<dbReference type="InterPro" id="IPR045851">
    <property type="entry name" value="AMP-bd_C_sf"/>
</dbReference>
<dbReference type="InterPro" id="IPR040097">
    <property type="entry name" value="FAAL/FAAC"/>
</dbReference>
<evidence type="ECO:0000256" key="1">
    <source>
        <dbReference type="ARBA" id="ARBA00006432"/>
    </source>
</evidence>
<dbReference type="InterPro" id="IPR042099">
    <property type="entry name" value="ANL_N_sf"/>
</dbReference>
<gene>
    <name evidence="4" type="ORF">EK403_06550</name>
</gene>
<dbReference type="GO" id="GO:0070566">
    <property type="term" value="F:adenylyltransferase activity"/>
    <property type="evidence" value="ECO:0007669"/>
    <property type="project" value="TreeGrafter"/>
</dbReference>
<proteinExistence type="inferred from homology"/>
<evidence type="ECO:0000259" key="3">
    <source>
        <dbReference type="Pfam" id="PF00501"/>
    </source>
</evidence>
<dbReference type="Gene3D" id="3.30.300.30">
    <property type="match status" value="1"/>
</dbReference>
<comment type="similarity">
    <text evidence="1">Belongs to the ATP-dependent AMP-binding enzyme family.</text>
</comment>
<dbReference type="CDD" id="cd05931">
    <property type="entry name" value="FAAL"/>
    <property type="match status" value="1"/>
</dbReference>
<evidence type="ECO:0000313" key="5">
    <source>
        <dbReference type="Proteomes" id="UP000289708"/>
    </source>
</evidence>
<dbReference type="Proteomes" id="UP000289708">
    <property type="component" value="Unassembled WGS sequence"/>
</dbReference>
<dbReference type="EMBL" id="RYFI01000004">
    <property type="protein sequence ID" value="RXF74462.1"/>
    <property type="molecule type" value="Genomic_DNA"/>
</dbReference>
<evidence type="ECO:0000256" key="2">
    <source>
        <dbReference type="ARBA" id="ARBA00022598"/>
    </source>
</evidence>
<dbReference type="PANTHER" id="PTHR22754:SF32">
    <property type="entry name" value="DISCO-INTERACTING PROTEIN 2"/>
    <property type="match status" value="1"/>
</dbReference>
<feature type="domain" description="AMP-dependent synthetase/ligase" evidence="3">
    <location>
        <begin position="17"/>
        <end position="405"/>
    </location>
</feature>
<dbReference type="FunFam" id="3.40.50.12780:FF:000013">
    <property type="entry name" value="Long-chain-fatty-acid--AMP ligase FadD32"/>
    <property type="match status" value="1"/>
</dbReference>
<accession>A0A4V1KJK0</accession>
<dbReference type="Pfam" id="PF00501">
    <property type="entry name" value="AMP-binding"/>
    <property type="match status" value="1"/>
</dbReference>
<dbReference type="GO" id="GO:0016874">
    <property type="term" value="F:ligase activity"/>
    <property type="evidence" value="ECO:0007669"/>
    <property type="project" value="UniProtKB-KW"/>
</dbReference>
<protein>
    <submittedName>
        <fullName evidence="4">Fatty acyl-AMP ligase</fullName>
    </submittedName>
</protein>
<keyword evidence="2 4" id="KW-0436">Ligase</keyword>
<dbReference type="Gene3D" id="3.40.50.12780">
    <property type="entry name" value="N-terminal domain of ligase-like"/>
    <property type="match status" value="1"/>
</dbReference>
<dbReference type="PANTHER" id="PTHR22754">
    <property type="entry name" value="DISCO-INTERACTING PROTEIN 2 DIP2 -RELATED"/>
    <property type="match status" value="1"/>
</dbReference>
<name>A0A4V1KJK0_9HYPH</name>
<dbReference type="PROSITE" id="PS00455">
    <property type="entry name" value="AMP_BINDING"/>
    <property type="match status" value="1"/>
</dbReference>
<evidence type="ECO:0000313" key="4">
    <source>
        <dbReference type="EMBL" id="RXF74462.1"/>
    </source>
</evidence>
<dbReference type="RefSeq" id="WP_128776687.1">
    <property type="nucleotide sequence ID" value="NZ_RYFI01000004.1"/>
</dbReference>
<dbReference type="InterPro" id="IPR020845">
    <property type="entry name" value="AMP-binding_CS"/>
</dbReference>
<dbReference type="GO" id="GO:0005886">
    <property type="term" value="C:plasma membrane"/>
    <property type="evidence" value="ECO:0007669"/>
    <property type="project" value="TreeGrafter"/>
</dbReference>
<organism evidence="4 5">
    <name type="scientific">Hansschlegelia zhihuaiae</name>
    <dbReference type="NCBI Taxonomy" id="405005"/>
    <lineage>
        <taxon>Bacteria</taxon>
        <taxon>Pseudomonadati</taxon>
        <taxon>Pseudomonadota</taxon>
        <taxon>Alphaproteobacteria</taxon>
        <taxon>Hyphomicrobiales</taxon>
        <taxon>Methylopilaceae</taxon>
        <taxon>Hansschlegelia</taxon>
    </lineage>
</organism>
<reference evidence="4 5" key="1">
    <citation type="submission" date="2018-12" db="EMBL/GenBank/DDBJ databases">
        <title>bacterium Hansschlegelia zhihuaiae S113.</title>
        <authorList>
            <person name="He J."/>
        </authorList>
    </citation>
    <scope>NUCLEOTIDE SEQUENCE [LARGE SCALE GENOMIC DNA]</scope>
    <source>
        <strain evidence="4 5">S 113</strain>
    </source>
</reference>
<sequence length="575" mass="61411">MTDTVAPTEAPDFLTAFRRHAAARADQTALRWLERGERPTDHATYADLDAMACVTAANLLRLGLRGRPVLFLLPQGLDFVRCFLGCLYAGAIPVPAPLSPGRRNQDRALAIAQAARPAAALARSADAEAAEGVSAALRLSGVSDIQLIASEDLLSGAAAEAPVTPDPDQIAFLQYTSGSTSAPKGVVVTHRNLAATLDLIRQAFRQEADSSAVSWLPLHHDMGLVGCVLEPLYLGARVSLMSPLAFLQRPARWLQAMHDWQATTAGAPNFAYDLCARLVTEEQSRGLDLSRWTLAFCGAEPVRPATLRRFAERFAPHGFGSNAFYPCYGLAEATLLVTGGAAGEGVRTRNLPLPQGRGERESVSCGVGYGDTRIMILDPGSEEILAPGRPGEICVSGSQVSPGFWSGETGRALPDPSREVRLDGRSWLRTGDIGLIAEGDLHVIGRLKSMIIVRGANIYAEDVEQTALAVDAALAAAAAIPIHGEASEDLVLICEAARGQPLDDPEEILRRLSAAVAEQHGLLPAEVLLAPFGAIERTPSGKIQRLRLRDRYAADDLTVIARLRRPVTTSEMARA</sequence>
<dbReference type="SUPFAM" id="SSF56801">
    <property type="entry name" value="Acetyl-CoA synthetase-like"/>
    <property type="match status" value="1"/>
</dbReference>
<comment type="caution">
    <text evidence="4">The sequence shown here is derived from an EMBL/GenBank/DDBJ whole genome shotgun (WGS) entry which is preliminary data.</text>
</comment>
<dbReference type="InterPro" id="IPR000873">
    <property type="entry name" value="AMP-dep_synth/lig_dom"/>
</dbReference>
<keyword evidence="5" id="KW-1185">Reference proteome</keyword>
<dbReference type="GO" id="GO:0006633">
    <property type="term" value="P:fatty acid biosynthetic process"/>
    <property type="evidence" value="ECO:0007669"/>
    <property type="project" value="TreeGrafter"/>
</dbReference>
<dbReference type="GO" id="GO:0071766">
    <property type="term" value="P:Actinobacterium-type cell wall biogenesis"/>
    <property type="evidence" value="ECO:0007669"/>
    <property type="project" value="UniProtKB-ARBA"/>
</dbReference>
<dbReference type="OrthoDB" id="9803968at2"/>